<comment type="subcellular location">
    <subcellularLocation>
        <location evidence="1 10">Cell membrane</location>
        <topology evidence="1 10">Multi-pass membrane protein</topology>
    </subcellularLocation>
</comment>
<dbReference type="HAMAP" id="MF_00454">
    <property type="entry name" value="FluC"/>
    <property type="match status" value="1"/>
</dbReference>
<keyword evidence="2 10" id="KW-1003">Cell membrane</keyword>
<feature type="transmembrane region" description="Helical" evidence="10">
    <location>
        <begin position="99"/>
        <end position="119"/>
    </location>
</feature>
<dbReference type="PANTHER" id="PTHR28259:SF1">
    <property type="entry name" value="FLUORIDE EXPORT PROTEIN 1-RELATED"/>
    <property type="match status" value="1"/>
</dbReference>
<dbReference type="RefSeq" id="WP_123229134.1">
    <property type="nucleotide sequence ID" value="NZ_RJSE01000009.1"/>
</dbReference>
<evidence type="ECO:0000256" key="2">
    <source>
        <dbReference type="ARBA" id="ARBA00022475"/>
    </source>
</evidence>
<proteinExistence type="inferred from homology"/>
<keyword evidence="4 10" id="KW-1133">Transmembrane helix</keyword>
<comment type="caution">
    <text evidence="11">The sequence shown here is derived from an EMBL/GenBank/DDBJ whole genome shotgun (WGS) entry which is preliminary data.</text>
</comment>
<gene>
    <name evidence="10" type="primary">fluC</name>
    <name evidence="10" type="synonym">crcB</name>
    <name evidence="11" type="ORF">EFK50_18740</name>
</gene>
<evidence type="ECO:0000256" key="7">
    <source>
        <dbReference type="ARBA" id="ARBA00035120"/>
    </source>
</evidence>
<dbReference type="AlphaFoldDB" id="A0A3N0CA77"/>
<evidence type="ECO:0000313" key="12">
    <source>
        <dbReference type="Proteomes" id="UP000267128"/>
    </source>
</evidence>
<keyword evidence="3 10" id="KW-0812">Transmembrane</keyword>
<evidence type="ECO:0000256" key="10">
    <source>
        <dbReference type="HAMAP-Rule" id="MF_00454"/>
    </source>
</evidence>
<dbReference type="Pfam" id="PF02537">
    <property type="entry name" value="CRCB"/>
    <property type="match status" value="1"/>
</dbReference>
<comment type="catalytic activity">
    <reaction evidence="8">
        <text>fluoride(in) = fluoride(out)</text>
        <dbReference type="Rhea" id="RHEA:76159"/>
        <dbReference type="ChEBI" id="CHEBI:17051"/>
    </reaction>
    <physiologicalReaction direction="left-to-right" evidence="8">
        <dbReference type="Rhea" id="RHEA:76160"/>
    </physiologicalReaction>
</comment>
<name>A0A3N0CA77_9ACTN</name>
<dbReference type="GO" id="GO:0005886">
    <property type="term" value="C:plasma membrane"/>
    <property type="evidence" value="ECO:0007669"/>
    <property type="project" value="UniProtKB-SubCell"/>
</dbReference>
<keyword evidence="10" id="KW-0406">Ion transport</keyword>
<keyword evidence="12" id="KW-1185">Reference proteome</keyword>
<comment type="function">
    <text evidence="9 10">Fluoride-specific ion channel. Important for reducing fluoride concentration in the cell, thus reducing its toxicity.</text>
</comment>
<dbReference type="PANTHER" id="PTHR28259">
    <property type="entry name" value="FLUORIDE EXPORT PROTEIN 1-RELATED"/>
    <property type="match status" value="1"/>
</dbReference>
<sequence>MTAPPLRAALIAAAAGGVLGSLARFGLTEWFEVGTGFPWTGFAINVAGSALLAGLAGIAAVRRTPWLGVFLGTGVLGGFTTMSAASAETVVLLERDQDLTALLYAAGTLLAALVAVWLVDRWVGPAERAAAEDAGVDE</sequence>
<comment type="similarity">
    <text evidence="7 10">Belongs to the fluoride channel Fluc/FEX (TC 1.A.43) family.</text>
</comment>
<keyword evidence="10" id="KW-0915">Sodium</keyword>
<evidence type="ECO:0000256" key="5">
    <source>
        <dbReference type="ARBA" id="ARBA00023136"/>
    </source>
</evidence>
<evidence type="ECO:0000313" key="11">
    <source>
        <dbReference type="EMBL" id="RNL60382.1"/>
    </source>
</evidence>
<feature type="transmembrane region" description="Helical" evidence="10">
    <location>
        <begin position="66"/>
        <end position="87"/>
    </location>
</feature>
<evidence type="ECO:0000256" key="6">
    <source>
        <dbReference type="ARBA" id="ARBA00023303"/>
    </source>
</evidence>
<evidence type="ECO:0000256" key="3">
    <source>
        <dbReference type="ARBA" id="ARBA00022692"/>
    </source>
</evidence>
<feature type="binding site" evidence="10">
    <location>
        <position position="77"/>
    </location>
    <ligand>
        <name>Na(+)</name>
        <dbReference type="ChEBI" id="CHEBI:29101"/>
        <note>structural</note>
    </ligand>
</feature>
<comment type="activity regulation">
    <text evidence="10">Na(+) is not transported, but it plays an essential structural role and its presence is essential for fluoride channel function.</text>
</comment>
<evidence type="ECO:0000256" key="4">
    <source>
        <dbReference type="ARBA" id="ARBA00022989"/>
    </source>
</evidence>
<accession>A0A3N0CA77</accession>
<evidence type="ECO:0000256" key="8">
    <source>
        <dbReference type="ARBA" id="ARBA00035585"/>
    </source>
</evidence>
<keyword evidence="10" id="KW-0479">Metal-binding</keyword>
<evidence type="ECO:0000256" key="1">
    <source>
        <dbReference type="ARBA" id="ARBA00004651"/>
    </source>
</evidence>
<dbReference type="GO" id="GO:0062054">
    <property type="term" value="F:fluoride channel activity"/>
    <property type="evidence" value="ECO:0007669"/>
    <property type="project" value="UniProtKB-UniRule"/>
</dbReference>
<dbReference type="Proteomes" id="UP000267128">
    <property type="component" value="Unassembled WGS sequence"/>
</dbReference>
<dbReference type="InterPro" id="IPR003691">
    <property type="entry name" value="FluC"/>
</dbReference>
<dbReference type="GO" id="GO:0140114">
    <property type="term" value="P:cellular detoxification of fluoride"/>
    <property type="evidence" value="ECO:0007669"/>
    <property type="project" value="UniProtKB-UniRule"/>
</dbReference>
<feature type="binding site" evidence="10">
    <location>
        <position position="80"/>
    </location>
    <ligand>
        <name>Na(+)</name>
        <dbReference type="ChEBI" id="CHEBI:29101"/>
        <note>structural</note>
    </ligand>
</feature>
<keyword evidence="6 10" id="KW-0407">Ion channel</keyword>
<feature type="transmembrane region" description="Helical" evidence="10">
    <location>
        <begin position="39"/>
        <end position="59"/>
    </location>
</feature>
<dbReference type="EMBL" id="RJSE01000009">
    <property type="protein sequence ID" value="RNL60382.1"/>
    <property type="molecule type" value="Genomic_DNA"/>
</dbReference>
<protein>
    <recommendedName>
        <fullName evidence="10">Fluoride-specific ion channel FluC</fullName>
    </recommendedName>
</protein>
<organism evidence="11 12">
    <name type="scientific">Nocardioides marmoriginsengisoli</name>
    <dbReference type="NCBI Taxonomy" id="661483"/>
    <lineage>
        <taxon>Bacteria</taxon>
        <taxon>Bacillati</taxon>
        <taxon>Actinomycetota</taxon>
        <taxon>Actinomycetes</taxon>
        <taxon>Propionibacteriales</taxon>
        <taxon>Nocardioidaceae</taxon>
        <taxon>Nocardioides</taxon>
    </lineage>
</organism>
<reference evidence="11 12" key="1">
    <citation type="submission" date="2018-11" db="EMBL/GenBank/DDBJ databases">
        <authorList>
            <person name="Li F."/>
        </authorList>
    </citation>
    <scope>NUCLEOTIDE SEQUENCE [LARGE SCALE GENOMIC DNA]</scope>
    <source>
        <strain evidence="11 12">Gsoil 097</strain>
    </source>
</reference>
<keyword evidence="10" id="KW-0813">Transport</keyword>
<evidence type="ECO:0000256" key="9">
    <source>
        <dbReference type="ARBA" id="ARBA00049940"/>
    </source>
</evidence>
<dbReference type="GO" id="GO:0046872">
    <property type="term" value="F:metal ion binding"/>
    <property type="evidence" value="ECO:0007669"/>
    <property type="project" value="UniProtKB-KW"/>
</dbReference>
<keyword evidence="5 10" id="KW-0472">Membrane</keyword>